<protein>
    <recommendedName>
        <fullName evidence="2">Thioredoxin domain-containing protein</fullName>
    </recommendedName>
</protein>
<accession>A0A6C0H2Q5</accession>
<evidence type="ECO:0000313" key="1">
    <source>
        <dbReference type="EMBL" id="QHT74818.1"/>
    </source>
</evidence>
<organism evidence="1">
    <name type="scientific">viral metagenome</name>
    <dbReference type="NCBI Taxonomy" id="1070528"/>
    <lineage>
        <taxon>unclassified sequences</taxon>
        <taxon>metagenomes</taxon>
        <taxon>organismal metagenomes</taxon>
    </lineage>
</organism>
<dbReference type="EMBL" id="MN739858">
    <property type="protein sequence ID" value="QHT74818.1"/>
    <property type="molecule type" value="Genomic_DNA"/>
</dbReference>
<proteinExistence type="predicted"/>
<sequence>MIYLYFMEGCRHCVNAKEALKYEIESGEVQLKQAKDAPPGVKGFPHFINTENHMSKSGWVGNKYRLFIELKFVQSNKKPDPSTLDVRYNNRCGYVMLCQTWSKQAPYTL</sequence>
<name>A0A6C0H2Q5_9ZZZZ</name>
<evidence type="ECO:0008006" key="2">
    <source>
        <dbReference type="Google" id="ProtNLM"/>
    </source>
</evidence>
<reference evidence="1" key="1">
    <citation type="journal article" date="2020" name="Nature">
        <title>Giant virus diversity and host interactions through global metagenomics.</title>
        <authorList>
            <person name="Schulz F."/>
            <person name="Roux S."/>
            <person name="Paez-Espino D."/>
            <person name="Jungbluth S."/>
            <person name="Walsh D.A."/>
            <person name="Denef V.J."/>
            <person name="McMahon K.D."/>
            <person name="Konstantinidis K.T."/>
            <person name="Eloe-Fadrosh E.A."/>
            <person name="Kyrpides N.C."/>
            <person name="Woyke T."/>
        </authorList>
    </citation>
    <scope>NUCLEOTIDE SEQUENCE</scope>
    <source>
        <strain evidence="1">GVMAG-M-3300023179-62</strain>
    </source>
</reference>
<dbReference type="AlphaFoldDB" id="A0A6C0H2Q5"/>